<dbReference type="PANTHER" id="PTHR11764">
    <property type="entry name" value="TERPENE CYCLASE/MUTASE FAMILY MEMBER"/>
    <property type="match status" value="1"/>
</dbReference>
<dbReference type="GO" id="GO:0016829">
    <property type="term" value="F:lyase activity"/>
    <property type="evidence" value="ECO:0007669"/>
    <property type="project" value="UniProtKB-KW"/>
</dbReference>
<dbReference type="EMBL" id="CP036279">
    <property type="protein sequence ID" value="QDU63287.1"/>
    <property type="molecule type" value="Genomic_DNA"/>
</dbReference>
<dbReference type="InterPro" id="IPR018333">
    <property type="entry name" value="Squalene_cyclase"/>
</dbReference>
<dbReference type="Gene3D" id="1.50.10.20">
    <property type="match status" value="3"/>
</dbReference>
<dbReference type="UniPathway" id="UPA00337"/>
<dbReference type="SUPFAM" id="SSF48239">
    <property type="entry name" value="Terpenoid cyclases/Protein prenyltransferases"/>
    <property type="match status" value="2"/>
</dbReference>
<proteinExistence type="inferred from homology"/>
<gene>
    <name evidence="7" type="primary">shc_2</name>
    <name evidence="7" type="ORF">Pan216_41650</name>
</gene>
<evidence type="ECO:0000259" key="5">
    <source>
        <dbReference type="Pfam" id="PF13243"/>
    </source>
</evidence>
<dbReference type="KEGG" id="knv:Pan216_41650"/>
<evidence type="ECO:0000256" key="1">
    <source>
        <dbReference type="ARBA" id="ARBA00004999"/>
    </source>
</evidence>
<dbReference type="AlphaFoldDB" id="A0A518B8I0"/>
<feature type="region of interest" description="Disordered" evidence="4">
    <location>
        <begin position="589"/>
        <end position="610"/>
    </location>
</feature>
<dbReference type="InterPro" id="IPR032697">
    <property type="entry name" value="SQ_cyclase_N"/>
</dbReference>
<dbReference type="GO" id="GO:0016866">
    <property type="term" value="F:intramolecular transferase activity"/>
    <property type="evidence" value="ECO:0007669"/>
    <property type="project" value="InterPro"/>
</dbReference>
<dbReference type="EC" id="4.2.1.129" evidence="7"/>
<accession>A0A518B8I0</accession>
<feature type="domain" description="Squalene cyclase N-terminal" evidence="6">
    <location>
        <begin position="15"/>
        <end position="177"/>
    </location>
</feature>
<evidence type="ECO:0000313" key="7">
    <source>
        <dbReference type="EMBL" id="QDU63287.1"/>
    </source>
</evidence>
<protein>
    <submittedName>
        <fullName evidence="7">Squalene--hopene cyclase</fullName>
        <ecNumber evidence="7">4.2.1.129</ecNumber>
    </submittedName>
</protein>
<keyword evidence="7" id="KW-0456">Lyase</keyword>
<dbReference type="PANTHER" id="PTHR11764:SF20">
    <property type="entry name" value="LANOSTEROL SYNTHASE"/>
    <property type="match status" value="1"/>
</dbReference>
<evidence type="ECO:0000259" key="6">
    <source>
        <dbReference type="Pfam" id="PF13249"/>
    </source>
</evidence>
<sequence length="610" mass="67709">MYDSQIISRLRQCANRARTSLLSEQHPNGSFSGELASSSLSTATAVTALHLVIQNQPEEASRLVPLVDAGLAYLATNQNQNGGWGDTNRSFSNISTSFLAVAAFHVADAVDRFSSVVEAGSDYVDRMGEVEGVRKRYGKDRTFSVPILTQAALAGLVDWNEVAALPFELAVLPAQLYKTVKLPVVSYALPALIAVGQARFHHAPPRGPLRWIRQRSIEPSLRVLESIQPPNGGFLEATPLTSFVTMSLVSVGLVDHPVVRRGVEFLVESAREDGSWAIDTNLATWVTTLAVNSLGDQFPAERAEAVRDWLLDQQYRTVHPYTNADPGGWAWTDLPGGVPDADDTPGALLALRKLPWCERTGQAVSLGLGWLLDLQNRDGGWPTFCRGWGYLPFDRSAPDLTAHALRAMQVWRGVEFLPARTTRRIERSMEKGLTYLARKQRKDGSWLPLWFGNQHCPDDENPTYGTSRVLAAYRDLDLLDREEARLGFDWLIRNQHESGGWGGGEGPPSVEETTLALEVLLDVPDNVVEESRKGQAISRGLEWVCRRVEEDSFDEPSPIGFYFAKLWYFEKLYSIIFCVGLLERACRESRGSDDRPSSHSRCLPETMNVS</sequence>
<dbReference type="Pfam" id="PF13243">
    <property type="entry name" value="SQHop_cyclase_C"/>
    <property type="match status" value="1"/>
</dbReference>
<keyword evidence="3" id="KW-0677">Repeat</keyword>
<dbReference type="GO" id="GO:0005811">
    <property type="term" value="C:lipid droplet"/>
    <property type="evidence" value="ECO:0007669"/>
    <property type="project" value="InterPro"/>
</dbReference>
<dbReference type="InterPro" id="IPR008930">
    <property type="entry name" value="Terpenoid_cyclase/PrenylTrfase"/>
</dbReference>
<reference evidence="7 8" key="1">
    <citation type="submission" date="2019-02" db="EMBL/GenBank/DDBJ databases">
        <title>Deep-cultivation of Planctomycetes and their phenomic and genomic characterization uncovers novel biology.</title>
        <authorList>
            <person name="Wiegand S."/>
            <person name="Jogler M."/>
            <person name="Boedeker C."/>
            <person name="Pinto D."/>
            <person name="Vollmers J."/>
            <person name="Rivas-Marin E."/>
            <person name="Kohn T."/>
            <person name="Peeters S.H."/>
            <person name="Heuer A."/>
            <person name="Rast P."/>
            <person name="Oberbeckmann S."/>
            <person name="Bunk B."/>
            <person name="Jeske O."/>
            <person name="Meyerdierks A."/>
            <person name="Storesund J.E."/>
            <person name="Kallscheuer N."/>
            <person name="Luecker S."/>
            <person name="Lage O.M."/>
            <person name="Pohl T."/>
            <person name="Merkel B.J."/>
            <person name="Hornburger P."/>
            <person name="Mueller R.-W."/>
            <person name="Bruemmer F."/>
            <person name="Labrenz M."/>
            <person name="Spormann A.M."/>
            <person name="Op den Camp H."/>
            <person name="Overmann J."/>
            <person name="Amann R."/>
            <person name="Jetten M.S.M."/>
            <person name="Mascher T."/>
            <person name="Medema M.H."/>
            <person name="Devos D.P."/>
            <person name="Kaster A.-K."/>
            <person name="Ovreas L."/>
            <person name="Rohde M."/>
            <person name="Galperin M.Y."/>
            <person name="Jogler C."/>
        </authorList>
    </citation>
    <scope>NUCLEOTIDE SEQUENCE [LARGE SCALE GENOMIC DNA]</scope>
    <source>
        <strain evidence="7 8">Pan216</strain>
    </source>
</reference>
<name>A0A518B8I0_9BACT</name>
<organism evidence="7 8">
    <name type="scientific">Kolteria novifilia</name>
    <dbReference type="NCBI Taxonomy" id="2527975"/>
    <lineage>
        <taxon>Bacteria</taxon>
        <taxon>Pseudomonadati</taxon>
        <taxon>Planctomycetota</taxon>
        <taxon>Planctomycetia</taxon>
        <taxon>Kolteriales</taxon>
        <taxon>Kolteriaceae</taxon>
        <taxon>Kolteria</taxon>
    </lineage>
</organism>
<evidence type="ECO:0000256" key="3">
    <source>
        <dbReference type="ARBA" id="ARBA00022737"/>
    </source>
</evidence>
<dbReference type="GO" id="GO:0016104">
    <property type="term" value="P:triterpenoid biosynthetic process"/>
    <property type="evidence" value="ECO:0007669"/>
    <property type="project" value="InterPro"/>
</dbReference>
<dbReference type="Pfam" id="PF13249">
    <property type="entry name" value="SQHop_cyclase_N"/>
    <property type="match status" value="1"/>
</dbReference>
<evidence type="ECO:0000256" key="2">
    <source>
        <dbReference type="ARBA" id="ARBA00009755"/>
    </source>
</evidence>
<feature type="domain" description="Squalene cyclase C-terminal" evidence="5">
    <location>
        <begin position="285"/>
        <end position="578"/>
    </location>
</feature>
<evidence type="ECO:0000313" key="8">
    <source>
        <dbReference type="Proteomes" id="UP000317093"/>
    </source>
</evidence>
<dbReference type="OrthoDB" id="9758578at2"/>
<comment type="pathway">
    <text evidence="1">Secondary metabolite biosynthesis; hopanoid biosynthesis.</text>
</comment>
<keyword evidence="8" id="KW-1185">Reference proteome</keyword>
<evidence type="ECO:0000256" key="4">
    <source>
        <dbReference type="SAM" id="MobiDB-lite"/>
    </source>
</evidence>
<dbReference type="InterPro" id="IPR032696">
    <property type="entry name" value="SQ_cyclase_C"/>
</dbReference>
<dbReference type="Proteomes" id="UP000317093">
    <property type="component" value="Chromosome"/>
</dbReference>
<comment type="similarity">
    <text evidence="2">Belongs to the terpene cyclase/mutase family.</text>
</comment>
<dbReference type="RefSeq" id="WP_145260656.1">
    <property type="nucleotide sequence ID" value="NZ_CP036279.1"/>
</dbReference>